<accession>A0ABP3TNL0</accession>
<sequence length="112" mass="11419">MNIRTVFIRAAIAAVLLGGFVAITHAPHALAAQDSVTMSVDARAPLHASLLPTVSVVAAATDATATTLLRVAAVESLPVTLLPTVHVTAHVSAFITTIATDSVDARIASARD</sequence>
<name>A0ABP3TNL0_9GAMM</name>
<comment type="caution">
    <text evidence="2">The sequence shown here is derived from an EMBL/GenBank/DDBJ whole genome shotgun (WGS) entry which is preliminary data.</text>
</comment>
<gene>
    <name evidence="2" type="ORF">GCM10009105_12580</name>
</gene>
<dbReference type="RefSeq" id="WP_343788304.1">
    <property type="nucleotide sequence ID" value="NZ_BAAAEU010000006.1"/>
</dbReference>
<protein>
    <submittedName>
        <fullName evidence="2">Uncharacterized protein</fullName>
    </submittedName>
</protein>
<feature type="signal peptide" evidence="1">
    <location>
        <begin position="1"/>
        <end position="31"/>
    </location>
</feature>
<evidence type="ECO:0000313" key="2">
    <source>
        <dbReference type="EMBL" id="GAA0710967.1"/>
    </source>
</evidence>
<dbReference type="Proteomes" id="UP001501523">
    <property type="component" value="Unassembled WGS sequence"/>
</dbReference>
<keyword evidence="3" id="KW-1185">Reference proteome</keyword>
<proteinExistence type="predicted"/>
<organism evidence="2 3">
    <name type="scientific">Dokdonella soli</name>
    <dbReference type="NCBI Taxonomy" id="529810"/>
    <lineage>
        <taxon>Bacteria</taxon>
        <taxon>Pseudomonadati</taxon>
        <taxon>Pseudomonadota</taxon>
        <taxon>Gammaproteobacteria</taxon>
        <taxon>Lysobacterales</taxon>
        <taxon>Rhodanobacteraceae</taxon>
        <taxon>Dokdonella</taxon>
    </lineage>
</organism>
<dbReference type="EMBL" id="BAAAEU010000006">
    <property type="protein sequence ID" value="GAA0710967.1"/>
    <property type="molecule type" value="Genomic_DNA"/>
</dbReference>
<evidence type="ECO:0000313" key="3">
    <source>
        <dbReference type="Proteomes" id="UP001501523"/>
    </source>
</evidence>
<feature type="chain" id="PRO_5045945745" evidence="1">
    <location>
        <begin position="32"/>
        <end position="112"/>
    </location>
</feature>
<keyword evidence="1" id="KW-0732">Signal</keyword>
<reference evidence="3" key="1">
    <citation type="journal article" date="2019" name="Int. J. Syst. Evol. Microbiol.">
        <title>The Global Catalogue of Microorganisms (GCM) 10K type strain sequencing project: providing services to taxonomists for standard genome sequencing and annotation.</title>
        <authorList>
            <consortium name="The Broad Institute Genomics Platform"/>
            <consortium name="The Broad Institute Genome Sequencing Center for Infectious Disease"/>
            <person name="Wu L."/>
            <person name="Ma J."/>
        </authorList>
    </citation>
    <scope>NUCLEOTIDE SEQUENCE [LARGE SCALE GENOMIC DNA]</scope>
    <source>
        <strain evidence="3">JCM 15421</strain>
    </source>
</reference>
<evidence type="ECO:0000256" key="1">
    <source>
        <dbReference type="SAM" id="SignalP"/>
    </source>
</evidence>